<dbReference type="PANTHER" id="PTHR43476:SF3">
    <property type="entry name" value="FAD-BINDING MONOOXYGENASE"/>
    <property type="match status" value="1"/>
</dbReference>
<comment type="caution">
    <text evidence="3">The sequence shown here is derived from an EMBL/GenBank/DDBJ whole genome shotgun (WGS) entry which is preliminary data.</text>
</comment>
<reference evidence="3 4" key="1">
    <citation type="submission" date="2021-03" db="EMBL/GenBank/DDBJ databases">
        <title>Genomic Encyclopedia of Type Strains, Phase IV (KMG-IV): sequencing the most valuable type-strain genomes for metagenomic binning, comparative biology and taxonomic classification.</title>
        <authorList>
            <person name="Goeker M."/>
        </authorList>
    </citation>
    <scope>NUCLEOTIDE SEQUENCE [LARGE SCALE GENOMIC DNA]</scope>
    <source>
        <strain evidence="3 4">DSM 41954</strain>
    </source>
</reference>
<proteinExistence type="predicted"/>
<dbReference type="EC" id="1.14.13.127" evidence="3"/>
<sequence>MTGDTRTSSWRGFEKKECVKPLEASAMIHESYDVDVAVVGYGPTGLVAASILGGMGHRVVVVERHPSLYGLPRLTHIDGETARIVQAAADVDMALRATQALDSFKYLNADGEILVELPWAGESCGHPAHISMYQPDIEDAIDGRVRQYPNVVRLPGWQATDLRVLADQVELTARPTHDGAPPPDAPNVRQVGIRSRYLLGADGANSFVRTALGIGQSDFGVDERWLNIDTKVLRPLPKRFNHTMLFCDPARPHMFMPIGQKRQRFEFAALAGEDKDLLEDRGRAWQWLSQAHGLGPDDIEIIRQVLYPIKARMADSWSSGGRVFLMGDAAHTMPPTMGQGACSGMRDAIALAWKLDLVLRGQATEALLATYEAERRPHARTIVETSVLLGEVAYTMDPVRAAARDEAWLSGSMSSPPPFPLIGTGVIQTTDDDSPAPSAGTLAPQGIVSTPDGRTGRFDDVFGHSFTLVTRMGTDGLLDREQETFLDGIGCTVHTLFDGDVRSFRDEAGTYTRYLEEIGADVFISRPDFVVFGSCVAADLGALIAQLRDKLNYVGLPDAQKLAATR</sequence>
<dbReference type="EMBL" id="JAGGLR010000008">
    <property type="protein sequence ID" value="MBP2062336.1"/>
    <property type="molecule type" value="Genomic_DNA"/>
</dbReference>
<evidence type="ECO:0000313" key="3">
    <source>
        <dbReference type="EMBL" id="MBP2062336.1"/>
    </source>
</evidence>
<dbReference type="GO" id="GO:0008688">
    <property type="term" value="F:3-(3-hydroxyphenyl)propionate hydroxylase activity"/>
    <property type="evidence" value="ECO:0007669"/>
    <property type="project" value="UniProtKB-EC"/>
</dbReference>
<dbReference type="Gene3D" id="3.30.9.10">
    <property type="entry name" value="D-Amino Acid Oxidase, subunit A, domain 2"/>
    <property type="match status" value="1"/>
</dbReference>
<dbReference type="SUPFAM" id="SSF51905">
    <property type="entry name" value="FAD/NAD(P)-binding domain"/>
    <property type="match status" value="1"/>
</dbReference>
<dbReference type="NCBIfam" id="NF004829">
    <property type="entry name" value="PRK06183.1-3"/>
    <property type="match status" value="1"/>
</dbReference>
<keyword evidence="4" id="KW-1185">Reference proteome</keyword>
<organism evidence="3 4">
    <name type="scientific">Streptomyces iranensis</name>
    <dbReference type="NCBI Taxonomy" id="576784"/>
    <lineage>
        <taxon>Bacteria</taxon>
        <taxon>Bacillati</taxon>
        <taxon>Actinomycetota</taxon>
        <taxon>Actinomycetes</taxon>
        <taxon>Kitasatosporales</taxon>
        <taxon>Streptomycetaceae</taxon>
        <taxon>Streptomyces</taxon>
        <taxon>Streptomyces violaceusniger group</taxon>
    </lineage>
</organism>
<evidence type="ECO:0000313" key="4">
    <source>
        <dbReference type="Proteomes" id="UP000756710"/>
    </source>
</evidence>
<keyword evidence="1 3" id="KW-0560">Oxidoreductase</keyword>
<evidence type="ECO:0000259" key="2">
    <source>
        <dbReference type="Pfam" id="PF01494"/>
    </source>
</evidence>
<dbReference type="PRINTS" id="PR00420">
    <property type="entry name" value="RNGMNOXGNASE"/>
</dbReference>
<dbReference type="InterPro" id="IPR002938">
    <property type="entry name" value="FAD-bd"/>
</dbReference>
<dbReference type="InterPro" id="IPR036188">
    <property type="entry name" value="FAD/NAD-bd_sf"/>
</dbReference>
<dbReference type="Gene3D" id="3.50.50.60">
    <property type="entry name" value="FAD/NAD(P)-binding domain"/>
    <property type="match status" value="1"/>
</dbReference>
<feature type="domain" description="FAD-binding" evidence="2">
    <location>
        <begin position="33"/>
        <end position="385"/>
    </location>
</feature>
<dbReference type="RefSeq" id="WP_245388057.1">
    <property type="nucleotide sequence ID" value="NZ_BAABDR010000003.1"/>
</dbReference>
<name>A0ABS4MRJ0_9ACTN</name>
<dbReference type="InterPro" id="IPR050631">
    <property type="entry name" value="PheA/TfdB_FAD_monoxygenase"/>
</dbReference>
<dbReference type="PANTHER" id="PTHR43476">
    <property type="entry name" value="3-(3-HYDROXY-PHENYL)PROPIONATE/3-HYDROXYCINNAMIC ACID HYDROXYLASE"/>
    <property type="match status" value="1"/>
</dbReference>
<accession>A0ABS4MRJ0</accession>
<dbReference type="Pfam" id="PF01494">
    <property type="entry name" value="FAD_binding_3"/>
    <property type="match status" value="1"/>
</dbReference>
<evidence type="ECO:0000256" key="1">
    <source>
        <dbReference type="ARBA" id="ARBA00023002"/>
    </source>
</evidence>
<protein>
    <submittedName>
        <fullName evidence="3">3-(3-hydroxy-phenyl)propionate hydroxylase</fullName>
        <ecNumber evidence="3">1.14.13.127</ecNumber>
    </submittedName>
</protein>
<dbReference type="Proteomes" id="UP000756710">
    <property type="component" value="Unassembled WGS sequence"/>
</dbReference>
<gene>
    <name evidence="3" type="ORF">J2Z30_003352</name>
</gene>